<dbReference type="Gene3D" id="1.10.10.10">
    <property type="entry name" value="Winged helix-like DNA-binding domain superfamily/Winged helix DNA-binding domain"/>
    <property type="match status" value="1"/>
</dbReference>
<dbReference type="RefSeq" id="WP_141963897.1">
    <property type="nucleotide sequence ID" value="NZ_VFOZ01000003.1"/>
</dbReference>
<organism evidence="1 2">
    <name type="scientific">Actinoallomurus bryophytorum</name>
    <dbReference type="NCBI Taxonomy" id="1490222"/>
    <lineage>
        <taxon>Bacteria</taxon>
        <taxon>Bacillati</taxon>
        <taxon>Actinomycetota</taxon>
        <taxon>Actinomycetes</taxon>
        <taxon>Streptosporangiales</taxon>
        <taxon>Thermomonosporaceae</taxon>
        <taxon>Actinoallomurus</taxon>
    </lineage>
</organism>
<keyword evidence="2" id="KW-1185">Reference proteome</keyword>
<dbReference type="InterPro" id="IPR036388">
    <property type="entry name" value="WH-like_DNA-bd_sf"/>
</dbReference>
<comment type="caution">
    <text evidence="1">The sequence shown here is derived from an EMBL/GenBank/DDBJ whole genome shotgun (WGS) entry which is preliminary data.</text>
</comment>
<protein>
    <submittedName>
        <fullName evidence="1">Putative ArsR family transcriptional regulator</fullName>
    </submittedName>
</protein>
<dbReference type="Proteomes" id="UP000316096">
    <property type="component" value="Unassembled WGS sequence"/>
</dbReference>
<dbReference type="AlphaFoldDB" id="A0A543BTG2"/>
<name>A0A543BTG2_9ACTN</name>
<sequence length="229" mass="24462">MTSDAAAITTVAALGDDLRRNMYDFIRRSGRPVTRDEAAASVGISRKLAAFHLDKLVAAGLLTADYANPPGVRRVGRAPKVYEPSDVDVHVSIPQREHGILADILIDAVLSETDDENARQAALRVATDRGRALGEAERDRTRPGRLGTERALTRAGEILGRHGFEPTRATPALLRLRNCPFHPLAAKAPDLVCAINHAFLAGLLTGLDADTVHATLAPRPGACCVELGT</sequence>
<gene>
    <name evidence="1" type="ORF">FB559_8727</name>
</gene>
<dbReference type="CDD" id="cd00090">
    <property type="entry name" value="HTH_ARSR"/>
    <property type="match status" value="1"/>
</dbReference>
<dbReference type="EMBL" id="VFOZ01000003">
    <property type="protein sequence ID" value="TQL88111.1"/>
    <property type="molecule type" value="Genomic_DNA"/>
</dbReference>
<dbReference type="InterPro" id="IPR011991">
    <property type="entry name" value="ArsR-like_HTH"/>
</dbReference>
<dbReference type="SUPFAM" id="SSF46785">
    <property type="entry name" value="Winged helix' DNA-binding domain"/>
    <property type="match status" value="1"/>
</dbReference>
<evidence type="ECO:0000313" key="1">
    <source>
        <dbReference type="EMBL" id="TQL88111.1"/>
    </source>
</evidence>
<dbReference type="InterPro" id="IPR036390">
    <property type="entry name" value="WH_DNA-bd_sf"/>
</dbReference>
<reference evidence="1 2" key="1">
    <citation type="submission" date="2019-06" db="EMBL/GenBank/DDBJ databases">
        <title>Sequencing the genomes of 1000 actinobacteria strains.</title>
        <authorList>
            <person name="Klenk H.-P."/>
        </authorList>
    </citation>
    <scope>NUCLEOTIDE SEQUENCE [LARGE SCALE GENOMIC DNA]</scope>
    <source>
        <strain evidence="1 2">DSM 102200</strain>
    </source>
</reference>
<proteinExistence type="predicted"/>
<evidence type="ECO:0000313" key="2">
    <source>
        <dbReference type="Proteomes" id="UP000316096"/>
    </source>
</evidence>
<dbReference type="OrthoDB" id="3399802at2"/>
<accession>A0A543BTG2</accession>